<dbReference type="AlphaFoldDB" id="A0A0V0TVW1"/>
<proteinExistence type="predicted"/>
<dbReference type="Proteomes" id="UP000055048">
    <property type="component" value="Unassembled WGS sequence"/>
</dbReference>
<evidence type="ECO:0000313" key="2">
    <source>
        <dbReference type="EMBL" id="KRX43151.1"/>
    </source>
</evidence>
<feature type="region of interest" description="Disordered" evidence="1">
    <location>
        <begin position="46"/>
        <end position="67"/>
    </location>
</feature>
<keyword evidence="3" id="KW-1185">Reference proteome</keyword>
<accession>A0A0V0TVW1</accession>
<sequence length="67" mass="7261">MEWKNVSEDVSNRKFHKPRRLLWLIEKPYAGTRLLTSTAVAAATATATTTTTTTDATTTTTTTTASA</sequence>
<gene>
    <name evidence="2" type="ORF">T05_12633</name>
</gene>
<reference evidence="2 3" key="1">
    <citation type="submission" date="2015-01" db="EMBL/GenBank/DDBJ databases">
        <title>Evolution of Trichinella species and genotypes.</title>
        <authorList>
            <person name="Korhonen P.K."/>
            <person name="Edoardo P."/>
            <person name="Giuseppe L.R."/>
            <person name="Gasser R.B."/>
        </authorList>
    </citation>
    <scope>NUCLEOTIDE SEQUENCE [LARGE SCALE GENOMIC DNA]</scope>
    <source>
        <strain evidence="2">ISS417</strain>
    </source>
</reference>
<name>A0A0V0TVW1_9BILA</name>
<dbReference type="EMBL" id="JYDJ01000126">
    <property type="protein sequence ID" value="KRX43151.1"/>
    <property type="molecule type" value="Genomic_DNA"/>
</dbReference>
<protein>
    <submittedName>
        <fullName evidence="2">Uncharacterized protein</fullName>
    </submittedName>
</protein>
<evidence type="ECO:0000256" key="1">
    <source>
        <dbReference type="SAM" id="MobiDB-lite"/>
    </source>
</evidence>
<evidence type="ECO:0000313" key="3">
    <source>
        <dbReference type="Proteomes" id="UP000055048"/>
    </source>
</evidence>
<organism evidence="2 3">
    <name type="scientific">Trichinella murrelli</name>
    <dbReference type="NCBI Taxonomy" id="144512"/>
    <lineage>
        <taxon>Eukaryota</taxon>
        <taxon>Metazoa</taxon>
        <taxon>Ecdysozoa</taxon>
        <taxon>Nematoda</taxon>
        <taxon>Enoplea</taxon>
        <taxon>Dorylaimia</taxon>
        <taxon>Trichinellida</taxon>
        <taxon>Trichinellidae</taxon>
        <taxon>Trichinella</taxon>
    </lineage>
</organism>
<comment type="caution">
    <text evidence="2">The sequence shown here is derived from an EMBL/GenBank/DDBJ whole genome shotgun (WGS) entry which is preliminary data.</text>
</comment>